<evidence type="ECO:0008006" key="4">
    <source>
        <dbReference type="Google" id="ProtNLM"/>
    </source>
</evidence>
<evidence type="ECO:0000313" key="2">
    <source>
        <dbReference type="EMBL" id="TFF19104.1"/>
    </source>
</evidence>
<evidence type="ECO:0000313" key="3">
    <source>
        <dbReference type="Proteomes" id="UP000298179"/>
    </source>
</evidence>
<dbReference type="EMBL" id="SOZD01000007">
    <property type="protein sequence ID" value="TFF19104.1"/>
    <property type="molecule type" value="Genomic_DNA"/>
</dbReference>
<comment type="caution">
    <text evidence="2">The sequence shown here is derived from an EMBL/GenBank/DDBJ whole genome shotgun (WGS) entry which is preliminary data.</text>
</comment>
<reference evidence="2 3" key="1">
    <citation type="submission" date="2019-03" db="EMBL/GenBank/DDBJ databases">
        <title>Jiella endophytica sp. nov., a novel endophytic bacterium isolated from root of Ficus microcarpa Linn. f.</title>
        <authorList>
            <person name="Tuo L."/>
        </authorList>
    </citation>
    <scope>NUCLEOTIDE SEQUENCE [LARGE SCALE GENOMIC DNA]</scope>
    <source>
        <strain evidence="2 3">CBS5Q-3</strain>
    </source>
</reference>
<dbReference type="AlphaFoldDB" id="A0A4Y8RD57"/>
<dbReference type="Proteomes" id="UP000298179">
    <property type="component" value="Unassembled WGS sequence"/>
</dbReference>
<keyword evidence="1" id="KW-0732">Signal</keyword>
<evidence type="ECO:0000256" key="1">
    <source>
        <dbReference type="SAM" id="SignalP"/>
    </source>
</evidence>
<accession>A0A4Y8RD57</accession>
<feature type="chain" id="PRO_5021210311" description="DUF4148 domain-containing protein" evidence="1">
    <location>
        <begin position="26"/>
        <end position="92"/>
    </location>
</feature>
<organism evidence="2 3">
    <name type="scientific">Jiella endophytica</name>
    <dbReference type="NCBI Taxonomy" id="2558362"/>
    <lineage>
        <taxon>Bacteria</taxon>
        <taxon>Pseudomonadati</taxon>
        <taxon>Pseudomonadota</taxon>
        <taxon>Alphaproteobacteria</taxon>
        <taxon>Hyphomicrobiales</taxon>
        <taxon>Aurantimonadaceae</taxon>
        <taxon>Jiella</taxon>
    </lineage>
</organism>
<keyword evidence="3" id="KW-1185">Reference proteome</keyword>
<sequence>MKTVSKFAAAIIALGVVAAPAVTSAAPIFVTGAPYDQKVDPQNLQAIQNQPTPKDPMIPGSSESDHLYDSQIRNVVAATGMTSFHHAAQADR</sequence>
<gene>
    <name evidence="2" type="ORF">E3C22_20235</name>
</gene>
<feature type="signal peptide" evidence="1">
    <location>
        <begin position="1"/>
        <end position="25"/>
    </location>
</feature>
<dbReference type="RefSeq" id="WP_134763701.1">
    <property type="nucleotide sequence ID" value="NZ_SOZD01000007.1"/>
</dbReference>
<name>A0A4Y8RD57_9HYPH</name>
<proteinExistence type="predicted"/>
<protein>
    <recommendedName>
        <fullName evidence="4">DUF4148 domain-containing protein</fullName>
    </recommendedName>
</protein>